<dbReference type="Gene3D" id="3.40.50.1970">
    <property type="match status" value="1"/>
</dbReference>
<dbReference type="GO" id="GO:0046872">
    <property type="term" value="F:metal ion binding"/>
    <property type="evidence" value="ECO:0007669"/>
    <property type="project" value="UniProtKB-KW"/>
</dbReference>
<gene>
    <name evidence="8" type="ORF">METZ01_LOCUS380184</name>
</gene>
<evidence type="ECO:0000256" key="1">
    <source>
        <dbReference type="ARBA" id="ARBA00001911"/>
    </source>
</evidence>
<keyword evidence="5" id="KW-0456">Lyase</keyword>
<dbReference type="InterPro" id="IPR016037">
    <property type="entry name" value="DHQ_synth_AroB"/>
</dbReference>
<dbReference type="PANTHER" id="PTHR43622">
    <property type="entry name" value="3-DEHYDROQUINATE SYNTHASE"/>
    <property type="match status" value="1"/>
</dbReference>
<evidence type="ECO:0000256" key="4">
    <source>
        <dbReference type="ARBA" id="ARBA00023027"/>
    </source>
</evidence>
<dbReference type="EMBL" id="UINC01140279">
    <property type="protein sequence ID" value="SVD27330.1"/>
    <property type="molecule type" value="Genomic_DNA"/>
</dbReference>
<comment type="cofactor">
    <cofactor evidence="2">
        <name>Co(2+)</name>
        <dbReference type="ChEBI" id="CHEBI:48828"/>
    </cofactor>
</comment>
<evidence type="ECO:0000256" key="5">
    <source>
        <dbReference type="ARBA" id="ARBA00023239"/>
    </source>
</evidence>
<keyword evidence="4" id="KW-0520">NAD</keyword>
<feature type="domain" description="3-dehydroquinate synthase N-terminal" evidence="6">
    <location>
        <begin position="3"/>
        <end position="91"/>
    </location>
</feature>
<dbReference type="InterPro" id="IPR056179">
    <property type="entry name" value="DHQS_C"/>
</dbReference>
<reference evidence="8" key="1">
    <citation type="submission" date="2018-05" db="EMBL/GenBank/DDBJ databases">
        <authorList>
            <person name="Lanie J.A."/>
            <person name="Ng W.-L."/>
            <person name="Kazmierczak K.M."/>
            <person name="Andrzejewski T.M."/>
            <person name="Davidsen T.M."/>
            <person name="Wayne K.J."/>
            <person name="Tettelin H."/>
            <person name="Glass J.I."/>
            <person name="Rusch D."/>
            <person name="Podicherti R."/>
            <person name="Tsui H.-C.T."/>
            <person name="Winkler M.E."/>
        </authorList>
    </citation>
    <scope>NUCLEOTIDE SEQUENCE</scope>
</reference>
<dbReference type="Pfam" id="PF01761">
    <property type="entry name" value="DHQ_synthase"/>
    <property type="match status" value="1"/>
</dbReference>
<dbReference type="Gene3D" id="1.20.1090.10">
    <property type="entry name" value="Dehydroquinate synthase-like - alpha domain"/>
    <property type="match status" value="1"/>
</dbReference>
<feature type="domain" description="3-dehydroquinate synthase C-terminal" evidence="7">
    <location>
        <begin position="93"/>
        <end position="235"/>
    </location>
</feature>
<dbReference type="AlphaFoldDB" id="A0A382TZ57"/>
<evidence type="ECO:0000256" key="2">
    <source>
        <dbReference type="ARBA" id="ARBA00001941"/>
    </source>
</evidence>
<proteinExistence type="predicted"/>
<dbReference type="InterPro" id="IPR050071">
    <property type="entry name" value="Dehydroquinate_synthase"/>
</dbReference>
<dbReference type="Pfam" id="PF24621">
    <property type="entry name" value="DHQS_C"/>
    <property type="match status" value="1"/>
</dbReference>
<dbReference type="GO" id="GO:0005737">
    <property type="term" value="C:cytoplasm"/>
    <property type="evidence" value="ECO:0007669"/>
    <property type="project" value="InterPro"/>
</dbReference>
<sequence>SSEQADRDDILIGIGGGMIGDIAGYVAATYMRGIKFVLIPTTLLSMSDSSIGGKTAIDVNNIKNLVGSFHNPSLVLSDLRSLDTLPQRQINSGWAELIKHGFIKDRKLLDQMINIKDFNYLNEELISIIKKSIKIKADIVSVDENEKYGQRILLNYGHTLGHAIEASTNLNKYTHGEAVSLGMVFAAKLSNKLKILSDNDYNFHVQILNKFNLPTDFKDINWENCFDLIKNDKKVKDGKINWVLLKSLGTSFTKNDISEDILMETVREL</sequence>
<feature type="non-terminal residue" evidence="8">
    <location>
        <position position="1"/>
    </location>
</feature>
<dbReference type="CDD" id="cd08195">
    <property type="entry name" value="DHQS"/>
    <property type="match status" value="1"/>
</dbReference>
<accession>A0A382TZ57</accession>
<evidence type="ECO:0000259" key="7">
    <source>
        <dbReference type="Pfam" id="PF24621"/>
    </source>
</evidence>
<evidence type="ECO:0000256" key="3">
    <source>
        <dbReference type="ARBA" id="ARBA00022723"/>
    </source>
</evidence>
<organism evidence="8">
    <name type="scientific">marine metagenome</name>
    <dbReference type="NCBI Taxonomy" id="408172"/>
    <lineage>
        <taxon>unclassified sequences</taxon>
        <taxon>metagenomes</taxon>
        <taxon>ecological metagenomes</taxon>
    </lineage>
</organism>
<dbReference type="PANTHER" id="PTHR43622:SF1">
    <property type="entry name" value="3-DEHYDROQUINATE SYNTHASE"/>
    <property type="match status" value="1"/>
</dbReference>
<protein>
    <submittedName>
        <fullName evidence="8">Uncharacterized protein</fullName>
    </submittedName>
</protein>
<keyword evidence="3" id="KW-0479">Metal-binding</keyword>
<evidence type="ECO:0000313" key="8">
    <source>
        <dbReference type="EMBL" id="SVD27330.1"/>
    </source>
</evidence>
<dbReference type="InterPro" id="IPR030960">
    <property type="entry name" value="DHQS/DOIS_N"/>
</dbReference>
<dbReference type="GO" id="GO:0003856">
    <property type="term" value="F:3-dehydroquinate synthase activity"/>
    <property type="evidence" value="ECO:0007669"/>
    <property type="project" value="InterPro"/>
</dbReference>
<evidence type="ECO:0000259" key="6">
    <source>
        <dbReference type="Pfam" id="PF01761"/>
    </source>
</evidence>
<comment type="cofactor">
    <cofactor evidence="1">
        <name>NAD(+)</name>
        <dbReference type="ChEBI" id="CHEBI:57540"/>
    </cofactor>
</comment>
<name>A0A382TZ57_9ZZZZ</name>
<dbReference type="GO" id="GO:0009073">
    <property type="term" value="P:aromatic amino acid family biosynthetic process"/>
    <property type="evidence" value="ECO:0007669"/>
    <property type="project" value="InterPro"/>
</dbReference>
<dbReference type="SUPFAM" id="SSF56796">
    <property type="entry name" value="Dehydroquinate synthase-like"/>
    <property type="match status" value="1"/>
</dbReference>
<dbReference type="NCBIfam" id="TIGR01357">
    <property type="entry name" value="aroB"/>
    <property type="match status" value="1"/>
</dbReference>